<evidence type="ECO:0000313" key="2">
    <source>
        <dbReference type="Proteomes" id="UP000217276"/>
    </source>
</evidence>
<keyword evidence="2" id="KW-1185">Reference proteome</keyword>
<protein>
    <submittedName>
        <fullName evidence="1">Uncharacterized protein</fullName>
    </submittedName>
</protein>
<proteinExistence type="predicted"/>
<gene>
    <name evidence="1" type="ORF">CGC53_04750</name>
</gene>
<dbReference type="KEGG" id="clk:CGC53_04750"/>
<evidence type="ECO:0000313" key="1">
    <source>
        <dbReference type="EMBL" id="ATA81706.1"/>
    </source>
</evidence>
<organism evidence="1 2">
    <name type="scientific">Capnocytophaga leadbetteri</name>
    <dbReference type="NCBI Taxonomy" id="327575"/>
    <lineage>
        <taxon>Bacteria</taxon>
        <taxon>Pseudomonadati</taxon>
        <taxon>Bacteroidota</taxon>
        <taxon>Flavobacteriia</taxon>
        <taxon>Flavobacteriales</taxon>
        <taxon>Flavobacteriaceae</taxon>
        <taxon>Capnocytophaga</taxon>
    </lineage>
</organism>
<sequence>MKPCREKEQRKVVENYLTTLLSTEDENIEQVLSLFKISNKYTKEDLAIFSNALLEIKHYLQGNSYKIMNYRQAKRFVKKTDYDVTSSDVGNTYHIYNVTKNEIIWLAPVVVNDNCEIISFALGICDDNPEYLCFIYL</sequence>
<accession>A0A250FCJ6</accession>
<dbReference type="Proteomes" id="UP000217276">
    <property type="component" value="Chromosome"/>
</dbReference>
<name>A0A250FCJ6_9FLAO</name>
<dbReference type="AlphaFoldDB" id="A0A250FCJ6"/>
<reference evidence="2" key="1">
    <citation type="submission" date="2017-06" db="EMBL/GenBank/DDBJ databases">
        <title>Capnocytophaga spp. assemblies.</title>
        <authorList>
            <person name="Gulvik C.A."/>
        </authorList>
    </citation>
    <scope>NUCLEOTIDE SEQUENCE [LARGE SCALE GENOMIC DNA]</scope>
    <source>
        <strain evidence="2">H6253</strain>
    </source>
</reference>
<dbReference type="EMBL" id="CP022384">
    <property type="protein sequence ID" value="ATA81706.1"/>
    <property type="molecule type" value="Genomic_DNA"/>
</dbReference>